<proteinExistence type="inferred from homology"/>
<reference evidence="5" key="1">
    <citation type="submission" date="2025-08" db="UniProtKB">
        <authorList>
            <consortium name="RefSeq"/>
        </authorList>
    </citation>
    <scope>IDENTIFICATION</scope>
</reference>
<organism evidence="4 5">
    <name type="scientific">Priapulus caudatus</name>
    <name type="common">Priapulid worm</name>
    <dbReference type="NCBI Taxonomy" id="37621"/>
    <lineage>
        <taxon>Eukaryota</taxon>
        <taxon>Metazoa</taxon>
        <taxon>Ecdysozoa</taxon>
        <taxon>Scalidophora</taxon>
        <taxon>Priapulida</taxon>
        <taxon>Priapulimorpha</taxon>
        <taxon>Priapulimorphida</taxon>
        <taxon>Priapulidae</taxon>
        <taxon>Priapulus</taxon>
    </lineage>
</organism>
<name>A0ABM1F5B8_PRICU</name>
<evidence type="ECO:0000256" key="1">
    <source>
        <dbReference type="ARBA" id="ARBA00005771"/>
    </source>
</evidence>
<dbReference type="InterPro" id="IPR027417">
    <property type="entry name" value="P-loop_NTPase"/>
</dbReference>
<dbReference type="Gene3D" id="3.40.50.300">
    <property type="entry name" value="P-loop containing nucleotide triphosphate hydrolases"/>
    <property type="match status" value="1"/>
</dbReference>
<keyword evidence="2" id="KW-0808">Transferase</keyword>
<dbReference type="Pfam" id="PF00685">
    <property type="entry name" value="Sulfotransfer_1"/>
    <property type="match status" value="1"/>
</dbReference>
<keyword evidence="4" id="KW-1185">Reference proteome</keyword>
<dbReference type="GeneID" id="106819535"/>
<feature type="domain" description="Sulfotransferase" evidence="3">
    <location>
        <begin position="15"/>
        <end position="185"/>
    </location>
</feature>
<dbReference type="SUPFAM" id="SSF52540">
    <property type="entry name" value="P-loop containing nucleoside triphosphate hydrolases"/>
    <property type="match status" value="1"/>
</dbReference>
<dbReference type="RefSeq" id="XP_014679639.1">
    <property type="nucleotide sequence ID" value="XM_014824153.1"/>
</dbReference>
<protein>
    <submittedName>
        <fullName evidence="5">Sulfotransferase 1C4-like</fullName>
    </submittedName>
</protein>
<dbReference type="InterPro" id="IPR000863">
    <property type="entry name" value="Sulfotransferase_dom"/>
</dbReference>
<evidence type="ECO:0000256" key="2">
    <source>
        <dbReference type="ARBA" id="ARBA00022679"/>
    </source>
</evidence>
<evidence type="ECO:0000259" key="3">
    <source>
        <dbReference type="Pfam" id="PF00685"/>
    </source>
</evidence>
<evidence type="ECO:0000313" key="4">
    <source>
        <dbReference type="Proteomes" id="UP000695022"/>
    </source>
</evidence>
<evidence type="ECO:0000313" key="5">
    <source>
        <dbReference type="RefSeq" id="XP_014679639.1"/>
    </source>
</evidence>
<dbReference type="Proteomes" id="UP000695022">
    <property type="component" value="Unplaced"/>
</dbReference>
<sequence length="197" mass="23214">MVPFINQVENMKCRDDDVFVCSWPKCGTTWVQTIVMYVMNDANLDKFGDKTIEDIFPMLEQIDISGGADQPVLDISAMPSPRLMKTHIPFRYLCEDIRERRKKQKIVYVTRNPKDAIVSFYHFDPKGFSIPGVTDPEYCKWTFSQYLNCFFHDATPYGSYWDHNLEFWERKDWDNILFLKYEDMLKISNVSEGLSAK</sequence>
<accession>A0ABM1F5B8</accession>
<gene>
    <name evidence="5" type="primary">LOC106819535</name>
</gene>
<dbReference type="PANTHER" id="PTHR11783">
    <property type="entry name" value="SULFOTRANSFERASE SULT"/>
    <property type="match status" value="1"/>
</dbReference>
<comment type="similarity">
    <text evidence="1">Belongs to the sulfotransferase 1 family.</text>
</comment>